<dbReference type="RefSeq" id="WP_317610150.1">
    <property type="nucleotide sequence ID" value="NZ_JAGQEX010000011.1"/>
</dbReference>
<name>A0AAE4TRQ8_STRCB</name>
<protein>
    <submittedName>
        <fullName evidence="1">Uncharacterized protein</fullName>
    </submittedName>
</protein>
<evidence type="ECO:0000313" key="2">
    <source>
        <dbReference type="Proteomes" id="UP001186118"/>
    </source>
</evidence>
<dbReference type="Proteomes" id="UP001186118">
    <property type="component" value="Unassembled WGS sequence"/>
</dbReference>
<sequence>MLEKEVLELVVKKVMDKFARENDGSKGWTKEDIQNEVLNLGGTMTDVYEAMKIGLDICLLEETVEPVYS</sequence>
<accession>A0AAE4TRQ8</accession>
<comment type="caution">
    <text evidence="1">The sequence shown here is derived from an EMBL/GenBank/DDBJ whole genome shotgun (WGS) entry which is preliminary data.</text>
</comment>
<dbReference type="AlphaFoldDB" id="A0AAE4TRQ8"/>
<proteinExistence type="predicted"/>
<dbReference type="EMBL" id="JAGQEX010000011">
    <property type="protein sequence ID" value="MDV5977116.1"/>
    <property type="molecule type" value="Genomic_DNA"/>
</dbReference>
<gene>
    <name evidence="1" type="ORF">KB584_06520</name>
</gene>
<reference evidence="1" key="1">
    <citation type="submission" date="2021-04" db="EMBL/GenBank/DDBJ databases">
        <title>Draft genomes of 20 S. canis strains.</title>
        <authorList>
            <person name="Pagnossin D."/>
            <person name="Weir W."/>
            <person name="Smith A."/>
            <person name="Ure R."/>
            <person name="Oravcova K."/>
        </authorList>
    </citation>
    <scope>NUCLEOTIDE SEQUENCE</scope>
    <source>
        <strain evidence="1">284</strain>
    </source>
</reference>
<evidence type="ECO:0000313" key="1">
    <source>
        <dbReference type="EMBL" id="MDV5977116.1"/>
    </source>
</evidence>
<organism evidence="1 2">
    <name type="scientific">Streptococcus canis</name>
    <dbReference type="NCBI Taxonomy" id="1329"/>
    <lineage>
        <taxon>Bacteria</taxon>
        <taxon>Bacillati</taxon>
        <taxon>Bacillota</taxon>
        <taxon>Bacilli</taxon>
        <taxon>Lactobacillales</taxon>
        <taxon>Streptococcaceae</taxon>
        <taxon>Streptococcus</taxon>
    </lineage>
</organism>